<accession>A0A3L8G354</accession>
<evidence type="ECO:0000313" key="12">
    <source>
        <dbReference type="EMBL" id="RLU55285.1"/>
    </source>
</evidence>
<feature type="transmembrane region" description="Helical" evidence="11">
    <location>
        <begin position="854"/>
        <end position="874"/>
    </location>
</feature>
<dbReference type="STRING" id="1346.BMF34_08740"/>
<keyword evidence="7" id="KW-0843">Virulence</keyword>
<evidence type="ECO:0000256" key="9">
    <source>
        <dbReference type="ARBA" id="ARBA00046722"/>
    </source>
</evidence>
<evidence type="ECO:0000256" key="6">
    <source>
        <dbReference type="ARBA" id="ARBA00022989"/>
    </source>
</evidence>
<name>A0A3L8G354_STRIN</name>
<feature type="coiled-coil region" evidence="10">
    <location>
        <begin position="317"/>
        <end position="344"/>
    </location>
</feature>
<dbReference type="AlphaFoldDB" id="A0A3L8G354"/>
<keyword evidence="8 11" id="KW-0472">Membrane</keyword>
<evidence type="ECO:0000256" key="11">
    <source>
        <dbReference type="SAM" id="Phobius"/>
    </source>
</evidence>
<protein>
    <recommendedName>
        <fullName evidence="3">Type VII secretion system accessory factor EsaA</fullName>
    </recommendedName>
</protein>
<evidence type="ECO:0000256" key="5">
    <source>
        <dbReference type="ARBA" id="ARBA00022692"/>
    </source>
</evidence>
<dbReference type="InterPro" id="IPR051328">
    <property type="entry name" value="T7SS_ABC-Transporter"/>
</dbReference>
<dbReference type="InterPro" id="IPR023838">
    <property type="entry name" value="T7SS_EsaA"/>
</dbReference>
<dbReference type="OrthoDB" id="4974788at2"/>
<evidence type="ECO:0000256" key="7">
    <source>
        <dbReference type="ARBA" id="ARBA00023026"/>
    </source>
</evidence>
<evidence type="ECO:0000256" key="1">
    <source>
        <dbReference type="ARBA" id="ARBA00004651"/>
    </source>
</evidence>
<keyword evidence="5 11" id="KW-0812">Transmembrane</keyword>
<gene>
    <name evidence="12" type="primary">esaA</name>
    <name evidence="12" type="ORF">DIY07_08845</name>
</gene>
<dbReference type="PANTHER" id="PTHR43077">
    <property type="entry name" value="TRANSPORT PERMEASE YVFS-RELATED"/>
    <property type="match status" value="1"/>
</dbReference>
<proteinExistence type="inferred from homology"/>
<keyword evidence="10" id="KW-0175">Coiled coil</keyword>
<feature type="transmembrane region" description="Helical" evidence="11">
    <location>
        <begin position="9"/>
        <end position="30"/>
    </location>
</feature>
<dbReference type="Gene3D" id="3.40.1710.10">
    <property type="entry name" value="abc type-2 transporter like domain"/>
    <property type="match status" value="1"/>
</dbReference>
<dbReference type="EMBL" id="QLQD01000075">
    <property type="protein sequence ID" value="RLU55285.1"/>
    <property type="molecule type" value="Genomic_DNA"/>
</dbReference>
<feature type="transmembrane region" description="Helical" evidence="11">
    <location>
        <begin position="886"/>
        <end position="908"/>
    </location>
</feature>
<evidence type="ECO:0000256" key="4">
    <source>
        <dbReference type="ARBA" id="ARBA00022475"/>
    </source>
</evidence>
<dbReference type="NCBIfam" id="TIGR03929">
    <property type="entry name" value="T7_esaA_Nterm"/>
    <property type="match status" value="1"/>
</dbReference>
<dbReference type="PANTHER" id="PTHR43077:SF10">
    <property type="entry name" value="TRANSPORT PERMEASE PROTEIN"/>
    <property type="match status" value="1"/>
</dbReference>
<evidence type="ECO:0000256" key="3">
    <source>
        <dbReference type="ARBA" id="ARBA00020819"/>
    </source>
</evidence>
<dbReference type="RefSeq" id="WP_121792091.1">
    <property type="nucleotide sequence ID" value="NZ_QLQC01000078.1"/>
</dbReference>
<sequence length="1001" mass="109549">MKVRKNVRIVWYIVAVILLLGAIVGLNLAIQANNEKGSLAADAHRQTKLDIALVNEDQSIVSGPNVYNLGTSYVKSIERDDSQNWSVVSRGTAENGLKKGDYQLMLIIPSDFSKKVLDIDNSSADRSIVTYKINTAGNLELEKEATKKGKDIVADLNSQLVDMYMASILSNLYTAQQNVQSMMDVQTGNVSTYQKNLYHSATDFQNIFPALLAQSGSSVTANDALKKSLDSYSSMYDGLTEAQTGFTTSLSKLLEKRAQDKISYEDFTQNLIQMGDLQKQIQPIVQEMQVNQSELMEMMSKVYKEADADGNEGESTLKSARQTLEELHKTLLKHQSDINENNEKLETFVKEALATYFDQRHIDDDLTLADFLKKEGNSSQSANAFEKATDNMVTKSLTVLPDSNPANLYGMPSEELSNITFDSGQADATGLITGRRNSLARELKENFDAREAAKAAVANINLPSNNQGAGTQTFAISSESPQVQITSWTVNGESNPSTISSNQENQITVNYNYVADSSNASTTTSASKFTVTIGQMVSTVSSDDSQKQEAYRNAEAAYQRSLQKVIDAYNTAGSLMSQYYHIGQDGKLNSLTSDFLNQSVKELLTNLLTQSIKGYLTNPDSVQSEGRIKALLSELENNQEILVEQLASVSTNSRIVSQKITDSLAELDNLLKTSKTVEAKNTEVGNADEATTTSIQTLSSQLEALKETTTGAKELAKSNSEEASQVNTIFSSFNKDVESAQDTGKKLSADAGDLMVAFEKELANNGNFVDSFSKVFNSAYQNGVPNNVLLDFLAQPVTENASSVKATVNVYRPFTWILLLEVVSLFTAYIFATQNLLKKLTNRYTVNKFLETDFLNVGIISALALISGLVLGTVSSNSLNVTRELVPSWTLLIVLFSFLLVHSQYFLLKNLKAIGMGLSLFMIISFVYLSNAIGTVATVKGFPKILKNSNPLSVLEGKLSAYFDSTSVGFTFLAGIAVLIIALIVANIFITLRLETKAKEH</sequence>
<evidence type="ECO:0000313" key="13">
    <source>
        <dbReference type="Proteomes" id="UP000269148"/>
    </source>
</evidence>
<dbReference type="Proteomes" id="UP000269148">
    <property type="component" value="Unassembled WGS sequence"/>
</dbReference>
<evidence type="ECO:0000256" key="8">
    <source>
        <dbReference type="ARBA" id="ARBA00023136"/>
    </source>
</evidence>
<organism evidence="12 13">
    <name type="scientific">Streptococcus iniae</name>
    <name type="common">Streptococcus shiloi</name>
    <dbReference type="NCBI Taxonomy" id="1346"/>
    <lineage>
        <taxon>Bacteria</taxon>
        <taxon>Bacillati</taxon>
        <taxon>Bacillota</taxon>
        <taxon>Bacilli</taxon>
        <taxon>Lactobacillales</taxon>
        <taxon>Streptococcaceae</taxon>
        <taxon>Streptococcus</taxon>
    </lineage>
</organism>
<reference evidence="12 13" key="1">
    <citation type="submission" date="2018-06" db="EMBL/GenBank/DDBJ databases">
        <title>Mutators as drivers of adaptation in pathogenic bacteria and a risk factor for host jumps and vaccine escape.</title>
        <authorList>
            <person name="Barnes A.C."/>
            <person name="Silayeva O."/>
        </authorList>
    </citation>
    <scope>NUCLEOTIDE SEQUENCE [LARGE SCALE GENOMIC DNA]</scope>
    <source>
        <strain evidence="12 13">QMA0445</strain>
    </source>
</reference>
<feature type="transmembrane region" description="Helical" evidence="11">
    <location>
        <begin position="920"/>
        <end position="939"/>
    </location>
</feature>
<feature type="transmembrane region" description="Helical" evidence="11">
    <location>
        <begin position="814"/>
        <end position="833"/>
    </location>
</feature>
<dbReference type="GO" id="GO:0005886">
    <property type="term" value="C:plasma membrane"/>
    <property type="evidence" value="ECO:0007669"/>
    <property type="project" value="UniProtKB-SubCell"/>
</dbReference>
<comment type="subcellular location">
    <subcellularLocation>
        <location evidence="1">Cell membrane</location>
        <topology evidence="1">Multi-pass membrane protein</topology>
    </subcellularLocation>
</comment>
<comment type="caution">
    <text evidence="12">The sequence shown here is derived from an EMBL/GenBank/DDBJ whole genome shotgun (WGS) entry which is preliminary data.</text>
</comment>
<comment type="similarity">
    <text evidence="2">Belongs to the EsaA family.</text>
</comment>
<feature type="transmembrane region" description="Helical" evidence="11">
    <location>
        <begin position="968"/>
        <end position="992"/>
    </location>
</feature>
<evidence type="ECO:0000256" key="10">
    <source>
        <dbReference type="SAM" id="Coils"/>
    </source>
</evidence>
<keyword evidence="6 11" id="KW-1133">Transmembrane helix</keyword>
<keyword evidence="4" id="KW-1003">Cell membrane</keyword>
<evidence type="ECO:0000256" key="2">
    <source>
        <dbReference type="ARBA" id="ARBA00008338"/>
    </source>
</evidence>
<comment type="subunit">
    <text evidence="9">Homodimer. Interacts with EssB.</text>
</comment>